<evidence type="ECO:0000313" key="11">
    <source>
        <dbReference type="Proteomes" id="UP000504634"/>
    </source>
</evidence>
<feature type="region of interest" description="Disordered" evidence="9">
    <location>
        <begin position="1"/>
        <end position="35"/>
    </location>
</feature>
<dbReference type="GeneID" id="115631007"/>
<accession>A0A6J2U7E7</accession>
<keyword evidence="6" id="KW-0012">Acyltransferase</keyword>
<evidence type="ECO:0000259" key="10">
    <source>
        <dbReference type="Pfam" id="PF00155"/>
    </source>
</evidence>
<evidence type="ECO:0000256" key="6">
    <source>
        <dbReference type="ARBA" id="ARBA00023315"/>
    </source>
</evidence>
<dbReference type="AlphaFoldDB" id="A0A6J2U7E7"/>
<dbReference type="InterPro" id="IPR015421">
    <property type="entry name" value="PyrdxlP-dep_Trfase_major"/>
</dbReference>
<dbReference type="CTD" id="34910"/>
<comment type="cofactor">
    <cofactor evidence="1 8">
        <name>pyridoxal 5'-phosphate</name>
        <dbReference type="ChEBI" id="CHEBI:597326"/>
    </cofactor>
</comment>
<dbReference type="PANTHER" id="PTHR13693:SF3">
    <property type="entry name" value="LD36009P"/>
    <property type="match status" value="1"/>
</dbReference>
<comment type="catalytic activity">
    <reaction evidence="7">
        <text>L-serine + hexadecanoyl-CoA + H(+) = 3-oxosphinganine + CO2 + CoA</text>
        <dbReference type="Rhea" id="RHEA:14761"/>
        <dbReference type="ChEBI" id="CHEBI:15378"/>
        <dbReference type="ChEBI" id="CHEBI:16526"/>
        <dbReference type="ChEBI" id="CHEBI:33384"/>
        <dbReference type="ChEBI" id="CHEBI:57287"/>
        <dbReference type="ChEBI" id="CHEBI:57379"/>
        <dbReference type="ChEBI" id="CHEBI:58299"/>
        <dbReference type="EC" id="2.3.1.50"/>
    </reaction>
</comment>
<dbReference type="GO" id="GO:0017059">
    <property type="term" value="C:serine palmitoyltransferase complex"/>
    <property type="evidence" value="ECO:0007669"/>
    <property type="project" value="TreeGrafter"/>
</dbReference>
<evidence type="ECO:0000256" key="9">
    <source>
        <dbReference type="SAM" id="MobiDB-lite"/>
    </source>
</evidence>
<evidence type="ECO:0000256" key="5">
    <source>
        <dbReference type="ARBA" id="ARBA00022898"/>
    </source>
</evidence>
<evidence type="ECO:0000256" key="3">
    <source>
        <dbReference type="ARBA" id="ARBA00013220"/>
    </source>
</evidence>
<dbReference type="GO" id="GO:0004758">
    <property type="term" value="F:serine C-palmitoyltransferase activity"/>
    <property type="evidence" value="ECO:0007669"/>
    <property type="project" value="UniProtKB-EC"/>
</dbReference>
<dbReference type="GO" id="GO:0016020">
    <property type="term" value="C:membrane"/>
    <property type="evidence" value="ECO:0007669"/>
    <property type="project" value="GOC"/>
</dbReference>
<dbReference type="Gene3D" id="3.40.640.10">
    <property type="entry name" value="Type I PLP-dependent aspartate aminotransferase-like (Major domain)"/>
    <property type="match status" value="1"/>
</dbReference>
<keyword evidence="5 8" id="KW-0663">Pyridoxal phosphate</keyword>
<dbReference type="PROSITE" id="PS00599">
    <property type="entry name" value="AA_TRANSFER_CLASS_2"/>
    <property type="match status" value="1"/>
</dbReference>
<reference evidence="12" key="1">
    <citation type="submission" date="2025-08" db="UniProtKB">
        <authorList>
            <consortium name="RefSeq"/>
        </authorList>
    </citation>
    <scope>IDENTIFICATION</scope>
    <source>
        <strain evidence="12">11010-0011.00</strain>
        <tissue evidence="12">Whole body</tissue>
    </source>
</reference>
<comment type="similarity">
    <text evidence="2 8">Belongs to the class-II pyridoxal-phosphate-dependent aminotransferase family.</text>
</comment>
<keyword evidence="11" id="KW-1185">Reference proteome</keyword>
<dbReference type="Pfam" id="PF00155">
    <property type="entry name" value="Aminotran_1_2"/>
    <property type="match status" value="1"/>
</dbReference>
<dbReference type="InterPro" id="IPR001917">
    <property type="entry name" value="Aminotrans_II_pyridoxalP_BS"/>
</dbReference>
<organism evidence="11 12">
    <name type="scientific">Drosophila lebanonensis</name>
    <name type="common">Fruit fly</name>
    <name type="synonym">Scaptodrosophila lebanonensis</name>
    <dbReference type="NCBI Taxonomy" id="7225"/>
    <lineage>
        <taxon>Eukaryota</taxon>
        <taxon>Metazoa</taxon>
        <taxon>Ecdysozoa</taxon>
        <taxon>Arthropoda</taxon>
        <taxon>Hexapoda</taxon>
        <taxon>Insecta</taxon>
        <taxon>Pterygota</taxon>
        <taxon>Neoptera</taxon>
        <taxon>Endopterygota</taxon>
        <taxon>Diptera</taxon>
        <taxon>Brachycera</taxon>
        <taxon>Muscomorpha</taxon>
        <taxon>Ephydroidea</taxon>
        <taxon>Drosophilidae</taxon>
        <taxon>Scaptodrosophila</taxon>
    </lineage>
</organism>
<dbReference type="InterPro" id="IPR015424">
    <property type="entry name" value="PyrdxlP-dep_Trfase"/>
</dbReference>
<dbReference type="OrthoDB" id="65434at2759"/>
<name>A0A6J2U7E7_DROLE</name>
<dbReference type="PANTHER" id="PTHR13693">
    <property type="entry name" value="CLASS II AMINOTRANSFERASE/8-AMINO-7-OXONONANOATE SYNTHASE"/>
    <property type="match status" value="1"/>
</dbReference>
<dbReference type="InterPro" id="IPR050087">
    <property type="entry name" value="AON_synthase_class-II"/>
</dbReference>
<dbReference type="GO" id="GO:0046512">
    <property type="term" value="P:sphingosine biosynthetic process"/>
    <property type="evidence" value="ECO:0007669"/>
    <property type="project" value="TreeGrafter"/>
</dbReference>
<dbReference type="EC" id="2.3.1.50" evidence="3"/>
<keyword evidence="4" id="KW-0808">Transferase</keyword>
<evidence type="ECO:0000313" key="12">
    <source>
        <dbReference type="RefSeq" id="XP_030383468.1"/>
    </source>
</evidence>
<dbReference type="Gene3D" id="3.90.1150.10">
    <property type="entry name" value="Aspartate Aminotransferase, domain 1"/>
    <property type="match status" value="1"/>
</dbReference>
<dbReference type="SUPFAM" id="SSF53383">
    <property type="entry name" value="PLP-dependent transferases"/>
    <property type="match status" value="1"/>
</dbReference>
<gene>
    <name evidence="12" type="primary">LOC115631007</name>
</gene>
<dbReference type="GO" id="GO:0030170">
    <property type="term" value="F:pyridoxal phosphate binding"/>
    <property type="evidence" value="ECO:0007669"/>
    <property type="project" value="InterPro"/>
</dbReference>
<dbReference type="GO" id="GO:0046513">
    <property type="term" value="P:ceramide biosynthetic process"/>
    <property type="evidence" value="ECO:0007669"/>
    <property type="project" value="TreeGrafter"/>
</dbReference>
<evidence type="ECO:0000256" key="7">
    <source>
        <dbReference type="ARBA" id="ARBA00048528"/>
    </source>
</evidence>
<dbReference type="InterPro" id="IPR004839">
    <property type="entry name" value="Aminotransferase_I/II_large"/>
</dbReference>
<feature type="domain" description="Aminotransferase class I/classII large" evidence="10">
    <location>
        <begin position="216"/>
        <end position="576"/>
    </location>
</feature>
<dbReference type="CDD" id="cd06454">
    <property type="entry name" value="KBL_like"/>
    <property type="match status" value="1"/>
</dbReference>
<dbReference type="RefSeq" id="XP_030383468.1">
    <property type="nucleotide sequence ID" value="XM_030527608.1"/>
</dbReference>
<protein>
    <recommendedName>
        <fullName evidence="3">serine C-palmitoyltransferase</fullName>
        <ecNumber evidence="3">2.3.1.50</ecNumber>
    </recommendedName>
</protein>
<dbReference type="InterPro" id="IPR015422">
    <property type="entry name" value="PyrdxlP-dep_Trfase_small"/>
</dbReference>
<sequence length="599" mass="66320">MGNLETDAAAPFEQSYATTNGNGKPANPAMEEEEDHETLMQRKFSAPAYTEIKTRKNAAKVSSAHRLKNIANGGYHPAKQLHLNGHAKTAVSDREFKSSQADGVLSPEQEHYQKSSFEEVPLHTACLTYLGFYLLMILGYINQLLFVPKVAKEKGRDGYVALYDAFESFYSRYVYRRIRDCWNRPICSVPGDELTLKDRVTNDYGWSFKFTGTQTRCLNLGSYNYLGFASSTGTCADNSEATARQLGLAYCSSRSELGETQLLADLERQTARYFGVEDAIVFGMGFATNALNLPSLLSPGCLVVSDEKNHASIILGLRLSGATIKVFKHNNMRDLDRVLRQAVVYGNPKAGGKPWKKIMIIVEGVFSMEGSIVRLPEVIALKKKYKAYLYLDEAHSVGAMGPNGGGVTDYFRADAKDVDILMGTFTKSFGSAGGYIAGSKKLIDFLRANSHAHCYASSISPPIAQQIYTSMRIIMGEDGTDIGRQKINQLARNARYFRKRLAQIGVITYGHEDSPVVPMLVYLFSKIGAVVRTLTTRHIAVVGAGFPATPIMEGRIRFCLSAAHTKEQLDYALDVIDEISDDFGLKYSRKPKDLNPIEY</sequence>
<evidence type="ECO:0000256" key="2">
    <source>
        <dbReference type="ARBA" id="ARBA00008392"/>
    </source>
</evidence>
<evidence type="ECO:0000256" key="4">
    <source>
        <dbReference type="ARBA" id="ARBA00022679"/>
    </source>
</evidence>
<evidence type="ECO:0000256" key="8">
    <source>
        <dbReference type="RuleBase" id="RU003693"/>
    </source>
</evidence>
<proteinExistence type="inferred from homology"/>
<evidence type="ECO:0000256" key="1">
    <source>
        <dbReference type="ARBA" id="ARBA00001933"/>
    </source>
</evidence>
<dbReference type="Proteomes" id="UP000504634">
    <property type="component" value="Unplaced"/>
</dbReference>